<dbReference type="PANTHER" id="PTHR36071">
    <property type="entry name" value="DNA DOUBLE-STRAND BREAK REPAIR PROTEIN"/>
    <property type="match status" value="1"/>
</dbReference>
<name>A0A5J5AMC9_9ASTE</name>
<dbReference type="PANTHER" id="PTHR36071:SF1">
    <property type="entry name" value="DNA DOUBLE-STRAND BREAK REPAIR PROTEIN"/>
    <property type="match status" value="1"/>
</dbReference>
<dbReference type="AlphaFoldDB" id="A0A5J5AMC9"/>
<evidence type="ECO:0000313" key="2">
    <source>
        <dbReference type="EMBL" id="KAA8531444.1"/>
    </source>
</evidence>
<evidence type="ECO:0000256" key="1">
    <source>
        <dbReference type="SAM" id="MobiDB-lite"/>
    </source>
</evidence>
<feature type="region of interest" description="Disordered" evidence="1">
    <location>
        <begin position="464"/>
        <end position="488"/>
    </location>
</feature>
<organism evidence="2 3">
    <name type="scientific">Nyssa sinensis</name>
    <dbReference type="NCBI Taxonomy" id="561372"/>
    <lineage>
        <taxon>Eukaryota</taxon>
        <taxon>Viridiplantae</taxon>
        <taxon>Streptophyta</taxon>
        <taxon>Embryophyta</taxon>
        <taxon>Tracheophyta</taxon>
        <taxon>Spermatophyta</taxon>
        <taxon>Magnoliopsida</taxon>
        <taxon>eudicotyledons</taxon>
        <taxon>Gunneridae</taxon>
        <taxon>Pentapetalae</taxon>
        <taxon>asterids</taxon>
        <taxon>Cornales</taxon>
        <taxon>Nyssaceae</taxon>
        <taxon>Nyssa</taxon>
    </lineage>
</organism>
<dbReference type="Proteomes" id="UP000325577">
    <property type="component" value="Linkage Group LG2"/>
</dbReference>
<protein>
    <submittedName>
        <fullName evidence="2">Uncharacterized protein</fullName>
    </submittedName>
</protein>
<evidence type="ECO:0000313" key="3">
    <source>
        <dbReference type="Proteomes" id="UP000325577"/>
    </source>
</evidence>
<accession>A0A5J5AMC9</accession>
<feature type="compositionally biased region" description="Polar residues" evidence="1">
    <location>
        <begin position="464"/>
        <end position="482"/>
    </location>
</feature>
<gene>
    <name evidence="2" type="ORF">F0562_006203</name>
</gene>
<sequence>METMHTDCESILVQLKHQQKQLKFKRRWLMGLPMSYSEKKQLKESNFQKDRTIPESLLREDDVFYETIKTFVENGFGASSVKRVHHRVHKSMQPVDLLNDERKIFSLIDDLTNKGLYLFVEILTGGSIKFEKTRLRMKRIIRGHLPKILINRNDKHQIEISKKISELLKDPCNFHGNCVTLSTPASKSCHAAAAKILDGLEDFPFQTLSAMHRKLEGVQGYMPQLQPPRSGSEQGRLINELRKRCMKKLSKLGEGDELQEPLAKAMAVAGLSLRLKEGWTSETEFQNFSPEIEALQDEIVKTIWLLRRKVTVPEMKNLQLLLDPIAKLPQRGLRQALRELLTEYLFECSDMDMIPECLLEALSITNRSSRSVPYRFCLKKEIEEEVECVLGVSAQTKQIVWDFLPEHEFDHEYVDAYMEDSEETDDGDGYDDNEEQQVELLGNSRFRYSHDLIEGIGETILTNSKLPDSTTKGKDTSQVTPNRRSERNYVERQETTIDLAKHSQFVPPDLTNGEANFMHDKHRLSRNQYLAIQEACDKTSMVAYRLIGRLLDEFAQIEGINLDSRDVSYLRSNGSLPKDSPVTKQEQISYKEDAHGSIITEVLEELIPSFRRSEKGRLMDLMA</sequence>
<reference evidence="2 3" key="1">
    <citation type="submission" date="2019-09" db="EMBL/GenBank/DDBJ databases">
        <title>A chromosome-level genome assembly of the Chinese tupelo Nyssa sinensis.</title>
        <authorList>
            <person name="Yang X."/>
            <person name="Kang M."/>
            <person name="Yang Y."/>
            <person name="Xiong H."/>
            <person name="Wang M."/>
            <person name="Zhang Z."/>
            <person name="Wang Z."/>
            <person name="Wu H."/>
            <person name="Ma T."/>
            <person name="Liu J."/>
            <person name="Xi Z."/>
        </authorList>
    </citation>
    <scope>NUCLEOTIDE SEQUENCE [LARGE SCALE GENOMIC DNA]</scope>
    <source>
        <strain evidence="2">J267</strain>
        <tissue evidence="2">Leaf</tissue>
    </source>
</reference>
<proteinExistence type="predicted"/>
<dbReference type="OrthoDB" id="767974at2759"/>
<dbReference type="EMBL" id="CM018043">
    <property type="protein sequence ID" value="KAA8531444.1"/>
    <property type="molecule type" value="Genomic_DNA"/>
</dbReference>
<keyword evidence="3" id="KW-1185">Reference proteome</keyword>